<gene>
    <name evidence="5" type="primary">dprA</name>
    <name evidence="5" type="ORF">F0357_00850</name>
</gene>
<dbReference type="InterPro" id="IPR036388">
    <property type="entry name" value="WH-like_DNA-bd_sf"/>
</dbReference>
<feature type="region of interest" description="Disordered" evidence="2">
    <location>
        <begin position="299"/>
        <end position="320"/>
    </location>
</feature>
<dbReference type="AlphaFoldDB" id="A0A6A7XY06"/>
<protein>
    <submittedName>
        <fullName evidence="5">DNA-protecting protein DprA</fullName>
    </submittedName>
</protein>
<dbReference type="Gene3D" id="1.10.10.10">
    <property type="entry name" value="Winged helix-like DNA-binding domain superfamily/Winged helix DNA-binding domain"/>
    <property type="match status" value="1"/>
</dbReference>
<feature type="domain" description="Smf/DprA SLOG" evidence="3">
    <location>
        <begin position="85"/>
        <end position="291"/>
    </location>
</feature>
<dbReference type="Gene3D" id="3.40.50.450">
    <property type="match status" value="1"/>
</dbReference>
<name>A0A6A7XY06_9HYPH</name>
<keyword evidence="6" id="KW-1185">Reference proteome</keyword>
<evidence type="ECO:0000259" key="3">
    <source>
        <dbReference type="Pfam" id="PF02481"/>
    </source>
</evidence>
<dbReference type="Proteomes" id="UP000332515">
    <property type="component" value="Unassembled WGS sequence"/>
</dbReference>
<comment type="caution">
    <text evidence="5">The sequence shown here is derived from an EMBL/GenBank/DDBJ whole genome shotgun (WGS) entry which is preliminary data.</text>
</comment>
<evidence type="ECO:0000259" key="4">
    <source>
        <dbReference type="Pfam" id="PF17782"/>
    </source>
</evidence>
<dbReference type="RefSeq" id="WP_153477689.1">
    <property type="nucleotide sequence ID" value="NZ_VWNA01000001.1"/>
</dbReference>
<dbReference type="SUPFAM" id="SSF102405">
    <property type="entry name" value="MCP/YpsA-like"/>
    <property type="match status" value="1"/>
</dbReference>
<dbReference type="GO" id="GO:0009294">
    <property type="term" value="P:DNA-mediated transformation"/>
    <property type="evidence" value="ECO:0007669"/>
    <property type="project" value="InterPro"/>
</dbReference>
<evidence type="ECO:0000256" key="2">
    <source>
        <dbReference type="SAM" id="MobiDB-lite"/>
    </source>
</evidence>
<reference evidence="5 6" key="1">
    <citation type="submission" date="2019-09" db="EMBL/GenBank/DDBJ databases">
        <title>Segnochrobactrum spirostomi gen. nov., sp. nov., isolated from the ciliate Spirostomum cf. yagiui and description of a novel family, Segnochrobactraceae fam. nov. within the order Rhizobiales of the class Alphaproteobacteria.</title>
        <authorList>
            <person name="Akter S."/>
            <person name="Shazib S.U.A."/>
            <person name="Shin M.K."/>
        </authorList>
    </citation>
    <scope>NUCLEOTIDE SEQUENCE [LARGE SCALE GENOMIC DNA]</scope>
    <source>
        <strain evidence="5 6">Sp-1</strain>
    </source>
</reference>
<feature type="domain" description="DprA winged helix" evidence="4">
    <location>
        <begin position="311"/>
        <end position="371"/>
    </location>
</feature>
<comment type="similarity">
    <text evidence="1">Belongs to the DprA/Smf family.</text>
</comment>
<dbReference type="PANTHER" id="PTHR43022">
    <property type="entry name" value="PROTEIN SMF"/>
    <property type="match status" value="1"/>
</dbReference>
<dbReference type="Pfam" id="PF21102">
    <property type="entry name" value="DprA_N"/>
    <property type="match status" value="1"/>
</dbReference>
<organism evidence="5 6">
    <name type="scientific">Segnochrobactrum spirostomi</name>
    <dbReference type="NCBI Taxonomy" id="2608987"/>
    <lineage>
        <taxon>Bacteria</taxon>
        <taxon>Pseudomonadati</taxon>
        <taxon>Pseudomonadota</taxon>
        <taxon>Alphaproteobacteria</taxon>
        <taxon>Hyphomicrobiales</taxon>
        <taxon>Segnochrobactraceae</taxon>
        <taxon>Segnochrobactrum</taxon>
    </lineage>
</organism>
<dbReference type="InterPro" id="IPR003488">
    <property type="entry name" value="DprA"/>
</dbReference>
<accession>A0A6A7XY06</accession>
<evidence type="ECO:0000313" key="5">
    <source>
        <dbReference type="EMBL" id="MQT11243.1"/>
    </source>
</evidence>
<dbReference type="Pfam" id="PF17782">
    <property type="entry name" value="WHD_DprA"/>
    <property type="match status" value="1"/>
</dbReference>
<dbReference type="NCBIfam" id="TIGR00732">
    <property type="entry name" value="dprA"/>
    <property type="match status" value="1"/>
</dbReference>
<evidence type="ECO:0000256" key="1">
    <source>
        <dbReference type="ARBA" id="ARBA00006525"/>
    </source>
</evidence>
<dbReference type="EMBL" id="VWNA01000001">
    <property type="protein sequence ID" value="MQT11243.1"/>
    <property type="molecule type" value="Genomic_DNA"/>
</dbReference>
<proteinExistence type="inferred from homology"/>
<sequence>MTGGRAGSGVRLTDAQRLAWLRLIRSENVGPATFRQLVNHFGSAGEALEALPELARRGGRSRIRVASVAEAEAELALAHRVGARFVALGEPDYPADLAAIDAPPPLLAVRGGSQVLIDPAVAIVGSRNASSAGRTMAERLARGVSAAGFTIVSGLARGIDGAAHAASLAGGTVAVLAGGLDHIYPPENEPLLAQILDAGGVAISEMPFGWAPRAHDFPRRNRLISGMSLAVVVVEAAARSGSLHTARFAAEQGREVLAVPGSPLDPRAEGCNLLLRDGATLIRHADDVLEAVLPLAGRRGDPKAIEEPPSPPQEAPAMVDDDARRRVIEALGPTPTPIDEIVRHVGLTASQVLIILLELELAGRTERHGGGRVSLLY</sequence>
<dbReference type="Pfam" id="PF02481">
    <property type="entry name" value="DNA_processg_A"/>
    <property type="match status" value="1"/>
</dbReference>
<evidence type="ECO:0000313" key="6">
    <source>
        <dbReference type="Proteomes" id="UP000332515"/>
    </source>
</evidence>
<dbReference type="PANTHER" id="PTHR43022:SF1">
    <property type="entry name" value="PROTEIN SMF"/>
    <property type="match status" value="1"/>
</dbReference>
<dbReference type="InterPro" id="IPR041614">
    <property type="entry name" value="DprA_WH"/>
</dbReference>
<dbReference type="InterPro" id="IPR057666">
    <property type="entry name" value="DrpA_SLOG"/>
</dbReference>